<comment type="caution">
    <text evidence="2">The sequence shown here is derived from an EMBL/GenBank/DDBJ whole genome shotgun (WGS) entry which is preliminary data.</text>
</comment>
<accession>A0A7W9U6D0</accession>
<dbReference type="EMBL" id="JACHBX010000001">
    <property type="protein sequence ID" value="MBB6132425.1"/>
    <property type="molecule type" value="Genomic_DNA"/>
</dbReference>
<gene>
    <name evidence="2" type="ORF">HD842_000536</name>
</gene>
<evidence type="ECO:0000313" key="2">
    <source>
        <dbReference type="EMBL" id="MBB6132425.1"/>
    </source>
</evidence>
<dbReference type="AlphaFoldDB" id="A0A7W9U6D0"/>
<evidence type="ECO:0000259" key="1">
    <source>
        <dbReference type="Pfam" id="PF13338"/>
    </source>
</evidence>
<dbReference type="InterPro" id="IPR025159">
    <property type="entry name" value="AbiEi_N"/>
</dbReference>
<dbReference type="Proteomes" id="UP000540787">
    <property type="component" value="Unassembled WGS sequence"/>
</dbReference>
<sequence length="201" mass="22102">MSESAERILALAKSKGILRTRDVDIAGAPRALLASLADDGRLLKLGRGLYTLPDRAASEHESFAEVAARSESGVLCLLSALRFHDLTTQQSSDIWLAIPHKARAPRFDYPPLRIIRMSGLAMTEGVEIVDVGGAQVRAFNVAKTVADCFKFRNKIGLDVALEALREAWNDKRATMDDLWCYAEICRVANVMRPYLETVGAV</sequence>
<name>A0A7W9U6D0_9BURK</name>
<reference evidence="2 3" key="1">
    <citation type="submission" date="2020-08" db="EMBL/GenBank/DDBJ databases">
        <title>The Agave Microbiome: Exploring the role of microbial communities in plant adaptations to desert environments.</title>
        <authorList>
            <person name="Partida-Martinez L.P."/>
        </authorList>
    </citation>
    <scope>NUCLEOTIDE SEQUENCE [LARGE SCALE GENOMIC DNA]</scope>
    <source>
        <strain evidence="2 3">AT3.2</strain>
    </source>
</reference>
<dbReference type="Pfam" id="PF13338">
    <property type="entry name" value="AbiEi_4"/>
    <property type="match status" value="1"/>
</dbReference>
<keyword evidence="3" id="KW-1185">Reference proteome</keyword>
<evidence type="ECO:0000313" key="3">
    <source>
        <dbReference type="Proteomes" id="UP000540787"/>
    </source>
</evidence>
<dbReference type="RefSeq" id="WP_183550598.1">
    <property type="nucleotide sequence ID" value="NZ_JACHBX010000001.1"/>
</dbReference>
<organism evidence="2 3">
    <name type="scientific">Massilia aurea</name>
    <dbReference type="NCBI Taxonomy" id="373040"/>
    <lineage>
        <taxon>Bacteria</taxon>
        <taxon>Pseudomonadati</taxon>
        <taxon>Pseudomonadota</taxon>
        <taxon>Betaproteobacteria</taxon>
        <taxon>Burkholderiales</taxon>
        <taxon>Oxalobacteraceae</taxon>
        <taxon>Telluria group</taxon>
        <taxon>Massilia</taxon>
    </lineage>
</organism>
<protein>
    <submittedName>
        <fullName evidence="2">Putative transcriptional regulator of viral defense system</fullName>
    </submittedName>
</protein>
<proteinExistence type="predicted"/>
<feature type="domain" description="AbiEi antitoxin N-terminal" evidence="1">
    <location>
        <begin position="6"/>
        <end position="53"/>
    </location>
</feature>